<sequence>PGRRRRDHPPPRRRTHREDHDLPPAGRTLRPRAPRRDCGRGHQGPGPPPQGRREGRGRHPPGGSRRHEGPLAPTGEGARVVPRRPADLRGAARAL</sequence>
<evidence type="ECO:0000256" key="1">
    <source>
        <dbReference type="SAM" id="MobiDB-lite"/>
    </source>
</evidence>
<accession>A0A6J4PPK9</accession>
<organism evidence="2">
    <name type="scientific">uncultured Quadrisphaera sp</name>
    <dbReference type="NCBI Taxonomy" id="904978"/>
    <lineage>
        <taxon>Bacteria</taxon>
        <taxon>Bacillati</taxon>
        <taxon>Actinomycetota</taxon>
        <taxon>Actinomycetes</taxon>
        <taxon>Kineosporiales</taxon>
        <taxon>Kineosporiaceae</taxon>
        <taxon>Quadrisphaera</taxon>
        <taxon>environmental samples</taxon>
    </lineage>
</organism>
<name>A0A6J4PPK9_9ACTN</name>
<evidence type="ECO:0000313" key="2">
    <source>
        <dbReference type="EMBL" id="CAA9422332.1"/>
    </source>
</evidence>
<reference evidence="2" key="1">
    <citation type="submission" date="2020-02" db="EMBL/GenBank/DDBJ databases">
        <authorList>
            <person name="Meier V. D."/>
        </authorList>
    </citation>
    <scope>NUCLEOTIDE SEQUENCE</scope>
    <source>
        <strain evidence="2">AVDCRST_MAG35</strain>
    </source>
</reference>
<proteinExistence type="predicted"/>
<dbReference type="AlphaFoldDB" id="A0A6J4PPK9"/>
<feature type="non-terminal residue" evidence="2">
    <location>
        <position position="1"/>
    </location>
</feature>
<feature type="non-terminal residue" evidence="2">
    <location>
        <position position="95"/>
    </location>
</feature>
<feature type="compositionally biased region" description="Basic residues" evidence="1">
    <location>
        <begin position="1"/>
        <end position="15"/>
    </location>
</feature>
<protein>
    <submittedName>
        <fullName evidence="2">Uncharacterized protein</fullName>
    </submittedName>
</protein>
<feature type="region of interest" description="Disordered" evidence="1">
    <location>
        <begin position="1"/>
        <end position="95"/>
    </location>
</feature>
<dbReference type="EMBL" id="CADCUY010000441">
    <property type="protein sequence ID" value="CAA9422332.1"/>
    <property type="molecule type" value="Genomic_DNA"/>
</dbReference>
<gene>
    <name evidence="2" type="ORF">AVDCRST_MAG35-2076</name>
</gene>